<protein>
    <submittedName>
        <fullName evidence="2">Uncharacterized protein</fullName>
    </submittedName>
</protein>
<keyword evidence="3" id="KW-1185">Reference proteome</keyword>
<keyword evidence="1" id="KW-0812">Transmembrane</keyword>
<keyword evidence="1" id="KW-1133">Transmembrane helix</keyword>
<evidence type="ECO:0000256" key="1">
    <source>
        <dbReference type="SAM" id="Phobius"/>
    </source>
</evidence>
<evidence type="ECO:0000313" key="3">
    <source>
        <dbReference type="Proteomes" id="UP001062901"/>
    </source>
</evidence>
<comment type="caution">
    <text evidence="2">The sequence shown here is derived from an EMBL/GenBank/DDBJ whole genome shotgun (WGS) entry which is preliminary data.</text>
</comment>
<evidence type="ECO:0000313" key="2">
    <source>
        <dbReference type="EMBL" id="GBQ05475.1"/>
    </source>
</evidence>
<name>A0ABQ0NWZ5_9PROT</name>
<dbReference type="EMBL" id="BAQD01000005">
    <property type="protein sequence ID" value="GBQ05475.1"/>
    <property type="molecule type" value="Genomic_DNA"/>
</dbReference>
<organism evidence="2 3">
    <name type="scientific">Saccharibacter floricola DSM 15669</name>
    <dbReference type="NCBI Taxonomy" id="1123227"/>
    <lineage>
        <taxon>Bacteria</taxon>
        <taxon>Pseudomonadati</taxon>
        <taxon>Pseudomonadota</taxon>
        <taxon>Alphaproteobacteria</taxon>
        <taxon>Acetobacterales</taxon>
        <taxon>Acetobacteraceae</taxon>
        <taxon>Saccharibacter</taxon>
    </lineage>
</organism>
<accession>A0ABQ0NWZ5</accession>
<reference evidence="2" key="1">
    <citation type="submission" date="2013-04" db="EMBL/GenBank/DDBJ databases">
        <title>The genome sequencing project of 58 acetic acid bacteria.</title>
        <authorList>
            <person name="Okamoto-Kainuma A."/>
            <person name="Ishikawa M."/>
            <person name="Umino S."/>
            <person name="Koizumi Y."/>
            <person name="Shiwa Y."/>
            <person name="Yoshikawa H."/>
            <person name="Matsutani M."/>
            <person name="Matsushita K."/>
        </authorList>
    </citation>
    <scope>NUCLEOTIDE SEQUENCE</scope>
    <source>
        <strain evidence="2">DSM 15669</strain>
    </source>
</reference>
<keyword evidence="1" id="KW-0472">Membrane</keyword>
<sequence>MVKLTRVLDEIQTIICQERKITPVSMLRMIMQHIQKQRWVRMALAGIVMVLGVTGCAVPELQRHSVLQSMVGQSSVEVLRRFGVPTRNYQTQGHTFLSYIHTQENYSPGTWGGDWGGYGYGYGWGPGLGAWGGGMPPMYSTSTCQTTFELVNDRVTSWSLRGDGC</sequence>
<gene>
    <name evidence="2" type="ORF">AA15669_0476</name>
</gene>
<proteinExistence type="predicted"/>
<dbReference type="Proteomes" id="UP001062901">
    <property type="component" value="Unassembled WGS sequence"/>
</dbReference>
<feature type="transmembrane region" description="Helical" evidence="1">
    <location>
        <begin position="39"/>
        <end position="61"/>
    </location>
</feature>